<feature type="domain" description="Integrase p58-like C-terminal" evidence="1">
    <location>
        <begin position="22"/>
        <end position="55"/>
    </location>
</feature>
<evidence type="ECO:0000259" key="1">
    <source>
        <dbReference type="Pfam" id="PF22938"/>
    </source>
</evidence>
<evidence type="ECO:0000313" key="3">
    <source>
        <dbReference type="Proteomes" id="UP000663879"/>
    </source>
</evidence>
<proteinExistence type="predicted"/>
<dbReference type="EMBL" id="CAJNOC010002540">
    <property type="protein sequence ID" value="CAF0939003.1"/>
    <property type="molecule type" value="Genomic_DNA"/>
</dbReference>
<dbReference type="AlphaFoldDB" id="A0A814C9Q5"/>
<dbReference type="Proteomes" id="UP000663879">
    <property type="component" value="Unassembled WGS sequence"/>
</dbReference>
<dbReference type="Pfam" id="PF22938">
    <property type="entry name" value="Integrase_p58_C"/>
    <property type="match status" value="1"/>
</dbReference>
<evidence type="ECO:0000313" key="2">
    <source>
        <dbReference type="EMBL" id="CAF0939003.1"/>
    </source>
</evidence>
<keyword evidence="3" id="KW-1185">Reference proteome</keyword>
<name>A0A814C9Q5_9BILA</name>
<sequence length="132" mass="15317">MYLLKQSKKKGVSKKLSHKCKGPYTITEMRGEHNYLIRPYSGGKKQLVHANRLKKCFRPEVNTRYQSYVEESEVVPCENRDEVADTVEPVHEIQVGIDHEISQLIRGRSSWYYNELGFESEDNFDDSVMASS</sequence>
<comment type="caution">
    <text evidence="2">The sequence shown here is derived from an EMBL/GenBank/DDBJ whole genome shotgun (WGS) entry which is preliminary data.</text>
</comment>
<protein>
    <recommendedName>
        <fullName evidence="1">Integrase p58-like C-terminal domain-containing protein</fullName>
    </recommendedName>
</protein>
<dbReference type="OrthoDB" id="10203278at2759"/>
<reference evidence="2" key="1">
    <citation type="submission" date="2021-02" db="EMBL/GenBank/DDBJ databases">
        <authorList>
            <person name="Nowell W R."/>
        </authorList>
    </citation>
    <scope>NUCLEOTIDE SEQUENCE</scope>
    <source>
        <strain evidence="2">Ploen Becks lab</strain>
    </source>
</reference>
<accession>A0A814C9Q5</accession>
<organism evidence="2 3">
    <name type="scientific">Brachionus calyciflorus</name>
    <dbReference type="NCBI Taxonomy" id="104777"/>
    <lineage>
        <taxon>Eukaryota</taxon>
        <taxon>Metazoa</taxon>
        <taxon>Spiralia</taxon>
        <taxon>Gnathifera</taxon>
        <taxon>Rotifera</taxon>
        <taxon>Eurotatoria</taxon>
        <taxon>Monogononta</taxon>
        <taxon>Pseudotrocha</taxon>
        <taxon>Ploima</taxon>
        <taxon>Brachionidae</taxon>
        <taxon>Brachionus</taxon>
    </lineage>
</organism>
<dbReference type="InterPro" id="IPR054465">
    <property type="entry name" value="Integrase_p58-like_C"/>
</dbReference>
<gene>
    <name evidence="2" type="ORF">OXX778_LOCUS13326</name>
</gene>